<evidence type="ECO:0000313" key="1">
    <source>
        <dbReference type="EMBL" id="MXN63278.1"/>
    </source>
</evidence>
<dbReference type="RefSeq" id="WP_160773546.1">
    <property type="nucleotide sequence ID" value="NZ_WUMV01000001.1"/>
</dbReference>
<organism evidence="1 2">
    <name type="scientific">Stappia sediminis</name>
    <dbReference type="NCBI Taxonomy" id="2692190"/>
    <lineage>
        <taxon>Bacteria</taxon>
        <taxon>Pseudomonadati</taxon>
        <taxon>Pseudomonadota</taxon>
        <taxon>Alphaproteobacteria</taxon>
        <taxon>Hyphomicrobiales</taxon>
        <taxon>Stappiaceae</taxon>
        <taxon>Stappia</taxon>
    </lineage>
</organism>
<accession>A0A7X3IZB7</accession>
<keyword evidence="2" id="KW-1185">Reference proteome</keyword>
<comment type="caution">
    <text evidence="1">The sequence shown here is derived from an EMBL/GenBank/DDBJ whole genome shotgun (WGS) entry which is preliminary data.</text>
</comment>
<evidence type="ECO:0000313" key="2">
    <source>
        <dbReference type="Proteomes" id="UP000433101"/>
    </source>
</evidence>
<dbReference type="Proteomes" id="UP000433101">
    <property type="component" value="Unassembled WGS sequence"/>
</dbReference>
<protein>
    <recommendedName>
        <fullName evidence="3">RiboL-PSP-HEPN domain-containing protein</fullName>
    </recommendedName>
</protein>
<proteinExistence type="predicted"/>
<gene>
    <name evidence="1" type="ORF">GR183_00040</name>
</gene>
<dbReference type="AlphaFoldDB" id="A0A7X3IZB7"/>
<evidence type="ECO:0008006" key="3">
    <source>
        <dbReference type="Google" id="ProtNLM"/>
    </source>
</evidence>
<dbReference type="EMBL" id="WUMV01000001">
    <property type="protein sequence ID" value="MXN63278.1"/>
    <property type="molecule type" value="Genomic_DNA"/>
</dbReference>
<reference evidence="1 2" key="1">
    <citation type="submission" date="2019-12" db="EMBL/GenBank/DDBJ databases">
        <authorList>
            <person name="Li M."/>
        </authorList>
    </citation>
    <scope>NUCLEOTIDE SEQUENCE [LARGE SCALE GENOMIC DNA]</scope>
    <source>
        <strain evidence="1 2">GBMRC 2046</strain>
    </source>
</reference>
<sequence>MEIQRFETDVRFECPVCGKYAETSAEVPEPNWGAAEKMSDLTSEDQTEVVCNHCKTAFSAYVYNSSSSCDVTLDEHPDTVVDADMAFFSPPDEDWTETDIPANPYDVFMQSYHHTGDILADHGGDDGSHLINRMVFAQQVGAMEAYLGDTLKNRVNEKPEAMLRLLEADKELAKQRFGLAEIAAKPEIVSEAVAQYLRSILYHNLPKVDFLYRTALEVTVLRSDADKAKLMKAINYRHDCIHRNGFDKDGAQLTKFTKAYVQETADLIKSLVEQIEEDVYGPYPF</sequence>
<name>A0A7X3IZB7_9HYPH</name>